<reference evidence="1 2" key="1">
    <citation type="submission" date="2019-10" db="EMBL/GenBank/DDBJ databases">
        <title>Assembly and Annotation for the nematode Trichostrongylus colubriformis.</title>
        <authorList>
            <person name="Martin J."/>
        </authorList>
    </citation>
    <scope>NUCLEOTIDE SEQUENCE [LARGE SCALE GENOMIC DNA]</scope>
    <source>
        <strain evidence="1">G859</strain>
        <tissue evidence="1">Whole worm</tissue>
    </source>
</reference>
<evidence type="ECO:0000313" key="2">
    <source>
        <dbReference type="Proteomes" id="UP001331761"/>
    </source>
</evidence>
<keyword evidence="2" id="KW-1185">Reference proteome</keyword>
<dbReference type="EMBL" id="WIXE01024995">
    <property type="protein sequence ID" value="KAK5965103.1"/>
    <property type="molecule type" value="Genomic_DNA"/>
</dbReference>
<organism evidence="1 2">
    <name type="scientific">Trichostrongylus colubriformis</name>
    <name type="common">Black scour worm</name>
    <dbReference type="NCBI Taxonomy" id="6319"/>
    <lineage>
        <taxon>Eukaryota</taxon>
        <taxon>Metazoa</taxon>
        <taxon>Ecdysozoa</taxon>
        <taxon>Nematoda</taxon>
        <taxon>Chromadorea</taxon>
        <taxon>Rhabditida</taxon>
        <taxon>Rhabditina</taxon>
        <taxon>Rhabditomorpha</taxon>
        <taxon>Strongyloidea</taxon>
        <taxon>Trichostrongylidae</taxon>
        <taxon>Trichostrongylus</taxon>
    </lineage>
</organism>
<gene>
    <name evidence="1" type="ORF">GCK32_003821</name>
</gene>
<proteinExistence type="predicted"/>
<comment type="caution">
    <text evidence="1">The sequence shown here is derived from an EMBL/GenBank/DDBJ whole genome shotgun (WGS) entry which is preliminary data.</text>
</comment>
<protein>
    <submittedName>
        <fullName evidence="1">Uncharacterized protein</fullName>
    </submittedName>
</protein>
<dbReference type="AlphaFoldDB" id="A0AAN8IDI7"/>
<sequence length="90" mass="10357">MTTRLQSTQRSDLLGWQFTFVFEISKYELTNESDFEELAEECGFITSWFLVVEENGTRLIDTTLQRLSMTGATFNCSTKIAQVTLEDQLT</sequence>
<accession>A0AAN8IDI7</accession>
<name>A0AAN8IDI7_TRICO</name>
<dbReference type="Proteomes" id="UP001331761">
    <property type="component" value="Unassembled WGS sequence"/>
</dbReference>
<evidence type="ECO:0000313" key="1">
    <source>
        <dbReference type="EMBL" id="KAK5965103.1"/>
    </source>
</evidence>